<feature type="domain" description="NB-ARC" evidence="5">
    <location>
        <begin position="101"/>
        <end position="192"/>
    </location>
</feature>
<keyword evidence="3" id="KW-0611">Plant defense</keyword>
<comment type="caution">
    <text evidence="8">The sequence shown here is derived from an EMBL/GenBank/DDBJ whole genome shotgun (WGS) entry which is preliminary data.</text>
</comment>
<dbReference type="InterPro" id="IPR027417">
    <property type="entry name" value="P-loop_NTPase"/>
</dbReference>
<dbReference type="Gene3D" id="1.20.5.4130">
    <property type="match status" value="1"/>
</dbReference>
<evidence type="ECO:0000256" key="2">
    <source>
        <dbReference type="ARBA" id="ARBA00022741"/>
    </source>
</evidence>
<dbReference type="GO" id="GO:0051707">
    <property type="term" value="P:response to other organism"/>
    <property type="evidence" value="ECO:0007669"/>
    <property type="project" value="UniProtKB-ARBA"/>
</dbReference>
<feature type="domain" description="Disease resistance N-terminal" evidence="6">
    <location>
        <begin position="10"/>
        <end position="94"/>
    </location>
</feature>
<protein>
    <submittedName>
        <fullName evidence="8">Putative disease resistance protein RGA4</fullName>
    </submittedName>
</protein>
<evidence type="ECO:0000259" key="5">
    <source>
        <dbReference type="Pfam" id="PF00931"/>
    </source>
</evidence>
<accession>A0A6A1WDB5</accession>
<reference evidence="8 9" key="1">
    <citation type="journal article" date="2019" name="Plant Biotechnol. J.">
        <title>The red bayberry genome and genetic basis of sex determination.</title>
        <authorList>
            <person name="Jia H.M."/>
            <person name="Jia H.J."/>
            <person name="Cai Q.L."/>
            <person name="Wang Y."/>
            <person name="Zhao H.B."/>
            <person name="Yang W.F."/>
            <person name="Wang G.Y."/>
            <person name="Li Y.H."/>
            <person name="Zhan D.L."/>
            <person name="Shen Y.T."/>
            <person name="Niu Q.F."/>
            <person name="Chang L."/>
            <person name="Qiu J."/>
            <person name="Zhao L."/>
            <person name="Xie H.B."/>
            <person name="Fu W.Y."/>
            <person name="Jin J."/>
            <person name="Li X.W."/>
            <person name="Jiao Y."/>
            <person name="Zhou C.C."/>
            <person name="Tu T."/>
            <person name="Chai C.Y."/>
            <person name="Gao J.L."/>
            <person name="Fan L.J."/>
            <person name="van de Weg E."/>
            <person name="Wang J.Y."/>
            <person name="Gao Z.S."/>
        </authorList>
    </citation>
    <scope>NUCLEOTIDE SEQUENCE [LARGE SCALE GENOMIC DNA]</scope>
    <source>
        <tissue evidence="8">Leaves</tissue>
    </source>
</reference>
<keyword evidence="4" id="KW-0067">ATP-binding</keyword>
<dbReference type="SUPFAM" id="SSF52540">
    <property type="entry name" value="P-loop containing nucleoside triphosphate hydrolases"/>
    <property type="match status" value="1"/>
</dbReference>
<keyword evidence="2" id="KW-0547">Nucleotide-binding</keyword>
<dbReference type="PROSITE" id="PS51450">
    <property type="entry name" value="LRR"/>
    <property type="match status" value="1"/>
</dbReference>
<feature type="domain" description="Disease resistance R13L4/SHOC-2-like LRR" evidence="7">
    <location>
        <begin position="228"/>
        <end position="290"/>
    </location>
</feature>
<evidence type="ECO:0000256" key="3">
    <source>
        <dbReference type="ARBA" id="ARBA00022821"/>
    </source>
</evidence>
<gene>
    <name evidence="8" type="ORF">CJ030_MR2G016157</name>
</gene>
<organism evidence="8 9">
    <name type="scientific">Morella rubra</name>
    <name type="common">Chinese bayberry</name>
    <dbReference type="NCBI Taxonomy" id="262757"/>
    <lineage>
        <taxon>Eukaryota</taxon>
        <taxon>Viridiplantae</taxon>
        <taxon>Streptophyta</taxon>
        <taxon>Embryophyta</taxon>
        <taxon>Tracheophyta</taxon>
        <taxon>Spermatophyta</taxon>
        <taxon>Magnoliopsida</taxon>
        <taxon>eudicotyledons</taxon>
        <taxon>Gunneridae</taxon>
        <taxon>Pentapetalae</taxon>
        <taxon>rosids</taxon>
        <taxon>fabids</taxon>
        <taxon>Fagales</taxon>
        <taxon>Myricaceae</taxon>
        <taxon>Morella</taxon>
    </lineage>
</organism>
<evidence type="ECO:0000259" key="6">
    <source>
        <dbReference type="Pfam" id="PF18052"/>
    </source>
</evidence>
<keyword evidence="9" id="KW-1185">Reference proteome</keyword>
<evidence type="ECO:0000313" key="9">
    <source>
        <dbReference type="Proteomes" id="UP000516437"/>
    </source>
</evidence>
<dbReference type="Proteomes" id="UP000516437">
    <property type="component" value="Chromosome 2"/>
</dbReference>
<dbReference type="InterPro" id="IPR041118">
    <property type="entry name" value="Rx_N"/>
</dbReference>
<dbReference type="AlphaFoldDB" id="A0A6A1WDB5"/>
<keyword evidence="1" id="KW-0677">Repeat</keyword>
<dbReference type="GO" id="GO:0006952">
    <property type="term" value="P:defense response"/>
    <property type="evidence" value="ECO:0007669"/>
    <property type="project" value="UniProtKB-KW"/>
</dbReference>
<evidence type="ECO:0000313" key="8">
    <source>
        <dbReference type="EMBL" id="KAB1222276.1"/>
    </source>
</evidence>
<sequence length="300" mass="33785">MAELAFGIAEKVLEKLESSVYQELRLACGVKSDVERLKGTMSTIKNVLLDAEEKQATDRKLRDWLGQLRDVFYNAEDVLDEIQCEALRKQVVKTYGSTGEKDFNLTRLVKEILKSAGLGFDEDSITVEMLQTSLRELIKKRKFLLVLDDVWNDELGKWIELRDLLVGGSKGSKILVTTRSQSVASIVGTVPSYTLKGSGQELSKHLDKLASVRTAMFQTTPQLSLLEACILRFEYLRVLNLSRSSLEVLPSSIDTLKHLRYLNLSDNDRIQKLPNSICKLHNLQTLLLLDVSNLNGCPKI</sequence>
<dbReference type="InterPro" id="IPR038005">
    <property type="entry name" value="RX-like_CC"/>
</dbReference>
<dbReference type="InterPro" id="IPR002182">
    <property type="entry name" value="NB-ARC"/>
</dbReference>
<name>A0A6A1WDB5_9ROSI</name>
<dbReference type="InterPro" id="IPR055414">
    <property type="entry name" value="LRR_R13L4/SHOC2-like"/>
</dbReference>
<dbReference type="InterPro" id="IPR032675">
    <property type="entry name" value="LRR_dom_sf"/>
</dbReference>
<evidence type="ECO:0000256" key="4">
    <source>
        <dbReference type="ARBA" id="ARBA00022840"/>
    </source>
</evidence>
<dbReference type="EMBL" id="RXIC02000020">
    <property type="protein sequence ID" value="KAB1222276.1"/>
    <property type="molecule type" value="Genomic_DNA"/>
</dbReference>
<dbReference type="Pfam" id="PF18052">
    <property type="entry name" value="Rx_N"/>
    <property type="match status" value="1"/>
</dbReference>
<dbReference type="Pfam" id="PF23598">
    <property type="entry name" value="LRR_14"/>
    <property type="match status" value="1"/>
</dbReference>
<dbReference type="PANTHER" id="PTHR36766:SF61">
    <property type="entry name" value="NB-ARC DOMAIN DISEASE RESISTANCE PROTEIN"/>
    <property type="match status" value="1"/>
</dbReference>
<dbReference type="CDD" id="cd14798">
    <property type="entry name" value="RX-CC_like"/>
    <property type="match status" value="1"/>
</dbReference>
<dbReference type="Gene3D" id="3.80.10.10">
    <property type="entry name" value="Ribonuclease Inhibitor"/>
    <property type="match status" value="1"/>
</dbReference>
<dbReference type="GO" id="GO:0043531">
    <property type="term" value="F:ADP binding"/>
    <property type="evidence" value="ECO:0007669"/>
    <property type="project" value="InterPro"/>
</dbReference>
<proteinExistence type="predicted"/>
<evidence type="ECO:0000256" key="1">
    <source>
        <dbReference type="ARBA" id="ARBA00022737"/>
    </source>
</evidence>
<dbReference type="GO" id="GO:0005524">
    <property type="term" value="F:ATP binding"/>
    <property type="evidence" value="ECO:0007669"/>
    <property type="project" value="UniProtKB-KW"/>
</dbReference>
<dbReference type="PANTHER" id="PTHR36766">
    <property type="entry name" value="PLANT BROAD-SPECTRUM MILDEW RESISTANCE PROTEIN RPW8"/>
    <property type="match status" value="1"/>
</dbReference>
<evidence type="ECO:0000259" key="7">
    <source>
        <dbReference type="Pfam" id="PF23598"/>
    </source>
</evidence>
<dbReference type="OrthoDB" id="1933539at2759"/>
<dbReference type="SUPFAM" id="SSF52058">
    <property type="entry name" value="L domain-like"/>
    <property type="match status" value="1"/>
</dbReference>
<dbReference type="Pfam" id="PF00931">
    <property type="entry name" value="NB-ARC"/>
    <property type="match status" value="1"/>
</dbReference>
<dbReference type="InterPro" id="IPR001611">
    <property type="entry name" value="Leu-rich_rpt"/>
</dbReference>